<dbReference type="InterPro" id="IPR050273">
    <property type="entry name" value="GppA/Ppx_hydrolase"/>
</dbReference>
<dbReference type="RefSeq" id="WP_272101386.1">
    <property type="nucleotide sequence ID" value="NZ_JAQNDK010000004.1"/>
</dbReference>
<comment type="caution">
    <text evidence="2">The sequence shown here is derived from an EMBL/GenBank/DDBJ whole genome shotgun (WGS) entry which is preliminary data.</text>
</comment>
<keyword evidence="3" id="KW-1185">Reference proteome</keyword>
<dbReference type="Gene3D" id="3.30.420.40">
    <property type="match status" value="1"/>
</dbReference>
<feature type="domain" description="Ppx/GppA phosphatase N-terminal" evidence="1">
    <location>
        <begin position="17"/>
        <end position="281"/>
    </location>
</feature>
<dbReference type="SUPFAM" id="SSF53067">
    <property type="entry name" value="Actin-like ATPase domain"/>
    <property type="match status" value="2"/>
</dbReference>
<evidence type="ECO:0000313" key="3">
    <source>
        <dbReference type="Proteomes" id="UP001217485"/>
    </source>
</evidence>
<accession>A0ABT5CC98</accession>
<evidence type="ECO:0000259" key="1">
    <source>
        <dbReference type="Pfam" id="PF02541"/>
    </source>
</evidence>
<evidence type="ECO:0000313" key="2">
    <source>
        <dbReference type="EMBL" id="MDC0683243.1"/>
    </source>
</evidence>
<sequence>MSVAAIDIGTNSVLLLIAERRGGELVALVERATITRLGQGVDAARALAPEAVERTLACLARYGEELRSRGVERVDAVGTSAMRDAAGGEAFIARARELIGVAPRVISGPEEAELTYAGALTGLDLPARGPTIVFDVGGGSTEIIVGSAGGAVEQAVSLDVGSVRLTERHVRTDPPAAADLEAVRADARAALATVPAVPLLAAPTLVGVAGTVTTLAALVRDVAPYDGARVHGARVSGAEIVGATSRLASLPLAARRQLPALDPARADVIVAGSVLIEEILAWASRLAGAPVDLVASDRGVRWGLAERLSPV</sequence>
<gene>
    <name evidence="2" type="ORF">POL72_36270</name>
</gene>
<dbReference type="EMBL" id="JAQNDK010000004">
    <property type="protein sequence ID" value="MDC0683243.1"/>
    <property type="molecule type" value="Genomic_DNA"/>
</dbReference>
<reference evidence="2 3" key="1">
    <citation type="submission" date="2023-01" db="EMBL/GenBank/DDBJ databases">
        <title>Minimal conservation of predation-associated metabolite biosynthetic gene clusters underscores biosynthetic potential of Myxococcota including descriptions for ten novel species: Archangium lansinium sp. nov., Myxococcus landrumus sp. nov., Nannocystis bai.</title>
        <authorList>
            <person name="Ahearne A."/>
            <person name="Stevens C."/>
            <person name="Dowd S."/>
        </authorList>
    </citation>
    <scope>NUCLEOTIDE SEQUENCE [LARGE SCALE GENOMIC DNA]</scope>
    <source>
        <strain evidence="2 3">WIWO2</strain>
    </source>
</reference>
<proteinExistence type="predicted"/>
<dbReference type="InterPro" id="IPR003695">
    <property type="entry name" value="Ppx_GppA_N"/>
</dbReference>
<dbReference type="PANTHER" id="PTHR30005">
    <property type="entry name" value="EXOPOLYPHOSPHATASE"/>
    <property type="match status" value="1"/>
</dbReference>
<protein>
    <submittedName>
        <fullName evidence="2">Ppx/GppA phosphatase family protein</fullName>
    </submittedName>
</protein>
<dbReference type="PANTHER" id="PTHR30005:SF13">
    <property type="entry name" value="EXOPOLYPHOSPHATASE 2"/>
    <property type="match status" value="1"/>
</dbReference>
<dbReference type="CDD" id="cd24054">
    <property type="entry name" value="ASKHA_NBD_AaPPX-GppA_MtPPX2-like"/>
    <property type="match status" value="1"/>
</dbReference>
<dbReference type="Proteomes" id="UP001217485">
    <property type="component" value="Unassembled WGS sequence"/>
</dbReference>
<name>A0ABT5CC98_9BACT</name>
<dbReference type="Gene3D" id="3.30.420.150">
    <property type="entry name" value="Exopolyphosphatase. Domain 2"/>
    <property type="match status" value="1"/>
</dbReference>
<dbReference type="InterPro" id="IPR043129">
    <property type="entry name" value="ATPase_NBD"/>
</dbReference>
<dbReference type="Pfam" id="PF02541">
    <property type="entry name" value="Ppx-GppA"/>
    <property type="match status" value="1"/>
</dbReference>
<organism evidence="2 3">
    <name type="scientific">Sorangium atrum</name>
    <dbReference type="NCBI Taxonomy" id="2995308"/>
    <lineage>
        <taxon>Bacteria</taxon>
        <taxon>Pseudomonadati</taxon>
        <taxon>Myxococcota</taxon>
        <taxon>Polyangia</taxon>
        <taxon>Polyangiales</taxon>
        <taxon>Polyangiaceae</taxon>
        <taxon>Sorangium</taxon>
    </lineage>
</organism>